<dbReference type="Proteomes" id="UP000492821">
    <property type="component" value="Unassembled WGS sequence"/>
</dbReference>
<evidence type="ECO:0000313" key="2">
    <source>
        <dbReference type="Proteomes" id="UP000492821"/>
    </source>
</evidence>
<proteinExistence type="predicted"/>
<sequence length="67" mass="7461">MLTVKELSPLRTASKTGEEKTDDVQLVSRTDLPFTAPSVDIHHPQSVLTSLFCRRMSSMDGRLGMIK</sequence>
<evidence type="ECO:0000313" key="3">
    <source>
        <dbReference type="WBParaSite" id="Pan_g14690.t1"/>
    </source>
</evidence>
<feature type="region of interest" description="Disordered" evidence="1">
    <location>
        <begin position="1"/>
        <end position="24"/>
    </location>
</feature>
<accession>A0A7E4UZH0</accession>
<protein>
    <submittedName>
        <fullName evidence="3">Uncharacterized protein</fullName>
    </submittedName>
</protein>
<evidence type="ECO:0000256" key="1">
    <source>
        <dbReference type="SAM" id="MobiDB-lite"/>
    </source>
</evidence>
<dbReference type="AlphaFoldDB" id="A0A7E4UZH0"/>
<reference evidence="2" key="1">
    <citation type="journal article" date="2013" name="Genetics">
        <title>The draft genome and transcriptome of Panagrellus redivivus are shaped by the harsh demands of a free-living lifestyle.</title>
        <authorList>
            <person name="Srinivasan J."/>
            <person name="Dillman A.R."/>
            <person name="Macchietto M.G."/>
            <person name="Heikkinen L."/>
            <person name="Lakso M."/>
            <person name="Fracchia K.M."/>
            <person name="Antoshechkin I."/>
            <person name="Mortazavi A."/>
            <person name="Wong G."/>
            <person name="Sternberg P.W."/>
        </authorList>
    </citation>
    <scope>NUCLEOTIDE SEQUENCE [LARGE SCALE GENOMIC DNA]</scope>
    <source>
        <strain evidence="2">MT8872</strain>
    </source>
</reference>
<keyword evidence="2" id="KW-1185">Reference proteome</keyword>
<reference evidence="3" key="2">
    <citation type="submission" date="2020-10" db="UniProtKB">
        <authorList>
            <consortium name="WormBaseParasite"/>
        </authorList>
    </citation>
    <scope>IDENTIFICATION</scope>
</reference>
<organism evidence="2 3">
    <name type="scientific">Panagrellus redivivus</name>
    <name type="common">Microworm</name>
    <dbReference type="NCBI Taxonomy" id="6233"/>
    <lineage>
        <taxon>Eukaryota</taxon>
        <taxon>Metazoa</taxon>
        <taxon>Ecdysozoa</taxon>
        <taxon>Nematoda</taxon>
        <taxon>Chromadorea</taxon>
        <taxon>Rhabditida</taxon>
        <taxon>Tylenchina</taxon>
        <taxon>Panagrolaimomorpha</taxon>
        <taxon>Panagrolaimoidea</taxon>
        <taxon>Panagrolaimidae</taxon>
        <taxon>Panagrellus</taxon>
    </lineage>
</organism>
<dbReference type="WBParaSite" id="Pan_g14690.t1">
    <property type="protein sequence ID" value="Pan_g14690.t1"/>
    <property type="gene ID" value="Pan_g14690"/>
</dbReference>
<name>A0A7E4UZH0_PANRE</name>